<gene>
    <name evidence="1" type="ORF">EubceDRAFT1_0089</name>
</gene>
<proteinExistence type="predicted"/>
<keyword evidence="2" id="KW-1185">Reference proteome</keyword>
<dbReference type="AlphaFoldDB" id="I5AQ82"/>
<sequence length="73" mass="8582">MSLQLCDNGMQFFEDKEYMGMEAIIELLTYLAKADEDVNCGRVAPMKDTFDNLRNLMQTDNSNRPWFSNRHEK</sequence>
<reference evidence="1 2" key="2">
    <citation type="submission" date="2012-02" db="EMBL/GenBank/DDBJ databases">
        <title>Improved High-Quality Draft sequence of Eubacterium cellulosolvens 6.</title>
        <authorList>
            <consortium name="US DOE Joint Genome Institute"/>
            <person name="Lucas S."/>
            <person name="Han J."/>
            <person name="Lapidus A."/>
            <person name="Cheng J.-F."/>
            <person name="Goodwin L."/>
            <person name="Pitluck S."/>
            <person name="Peters L."/>
            <person name="Mikhailova N."/>
            <person name="Gu W."/>
            <person name="Detter J.C."/>
            <person name="Han C."/>
            <person name="Tapia R."/>
            <person name="Land M."/>
            <person name="Hauser L."/>
            <person name="Kyrpides N."/>
            <person name="Ivanova N."/>
            <person name="Pagani I."/>
            <person name="Johnson E."/>
            <person name="Mukhopadhyay B."/>
            <person name="Anderson I."/>
            <person name="Woyke T."/>
        </authorList>
    </citation>
    <scope>NUCLEOTIDE SEQUENCE [LARGE SCALE GENOMIC DNA]</scope>
    <source>
        <strain evidence="1 2">6</strain>
    </source>
</reference>
<accession>I5AQ82</accession>
<dbReference type="EMBL" id="CM001487">
    <property type="protein sequence ID" value="EIM55955.1"/>
    <property type="molecule type" value="Genomic_DNA"/>
</dbReference>
<reference evidence="1 2" key="1">
    <citation type="submission" date="2010-08" db="EMBL/GenBank/DDBJ databases">
        <authorList>
            <consortium name="US DOE Joint Genome Institute (JGI-PGF)"/>
            <person name="Lucas S."/>
            <person name="Copeland A."/>
            <person name="Lapidus A."/>
            <person name="Cheng J.-F."/>
            <person name="Bruce D."/>
            <person name="Goodwin L."/>
            <person name="Pitluck S."/>
            <person name="Land M.L."/>
            <person name="Hauser L."/>
            <person name="Chang Y.-J."/>
            <person name="Anderson I.J."/>
            <person name="Johnson E."/>
            <person name="Mulhopadhyay B."/>
            <person name="Kyrpides N."/>
            <person name="Woyke T.J."/>
        </authorList>
    </citation>
    <scope>NUCLEOTIDE SEQUENCE [LARGE SCALE GENOMIC DNA]</scope>
    <source>
        <strain evidence="1 2">6</strain>
    </source>
</reference>
<dbReference type="STRING" id="633697.EubceDRAFT1_0089"/>
<dbReference type="HOGENOM" id="CLU_2699177_0_0_9"/>
<evidence type="ECO:0000313" key="2">
    <source>
        <dbReference type="Proteomes" id="UP000005753"/>
    </source>
</evidence>
<dbReference type="Proteomes" id="UP000005753">
    <property type="component" value="Chromosome"/>
</dbReference>
<organism evidence="1 2">
    <name type="scientific">Eubacterium cellulosolvens (strain ATCC 43171 / JCM 9499 / 6)</name>
    <name type="common">Cillobacterium cellulosolvens</name>
    <dbReference type="NCBI Taxonomy" id="633697"/>
    <lineage>
        <taxon>Bacteria</taxon>
        <taxon>Bacillati</taxon>
        <taxon>Bacillota</taxon>
        <taxon>Clostridia</taxon>
        <taxon>Eubacteriales</taxon>
        <taxon>Eubacteriaceae</taxon>
        <taxon>Eubacterium</taxon>
    </lineage>
</organism>
<name>I5AQ82_EUBC6</name>
<protein>
    <submittedName>
        <fullName evidence="1">Uncharacterized protein</fullName>
    </submittedName>
</protein>
<evidence type="ECO:0000313" key="1">
    <source>
        <dbReference type="EMBL" id="EIM55955.1"/>
    </source>
</evidence>